<dbReference type="GO" id="GO:0008270">
    <property type="term" value="F:zinc ion binding"/>
    <property type="evidence" value="ECO:0007669"/>
    <property type="project" value="InterPro"/>
</dbReference>
<feature type="region of interest" description="Disordered" evidence="7">
    <location>
        <begin position="80"/>
        <end position="143"/>
    </location>
</feature>
<evidence type="ECO:0000256" key="4">
    <source>
        <dbReference type="ARBA" id="ARBA00023125"/>
    </source>
</evidence>
<dbReference type="InterPro" id="IPR001138">
    <property type="entry name" value="Zn2Cys6_DnaBD"/>
</dbReference>
<protein>
    <recommendedName>
        <fullName evidence="8">Zn(2)-C6 fungal-type domain-containing protein</fullName>
    </recommendedName>
</protein>
<feature type="compositionally biased region" description="Low complexity" evidence="7">
    <location>
        <begin position="1"/>
        <end position="13"/>
    </location>
</feature>
<comment type="caution">
    <text evidence="9">The sequence shown here is derived from an EMBL/GenBank/DDBJ whole genome shotgun (WGS) entry which is preliminary data.</text>
</comment>
<dbReference type="PROSITE" id="PS50048">
    <property type="entry name" value="ZN2_CY6_FUNGAL_2"/>
    <property type="match status" value="1"/>
</dbReference>
<keyword evidence="1" id="KW-0479">Metal-binding</keyword>
<dbReference type="Gene3D" id="4.10.240.10">
    <property type="entry name" value="Zn(2)-C6 fungal-type DNA-binding domain"/>
    <property type="match status" value="1"/>
</dbReference>
<dbReference type="OrthoDB" id="5121955at2759"/>
<keyword evidence="4" id="KW-0238">DNA-binding</keyword>
<keyword evidence="5" id="KW-0804">Transcription</keyword>
<dbReference type="CDD" id="cd00067">
    <property type="entry name" value="GAL4"/>
    <property type="match status" value="1"/>
</dbReference>
<dbReference type="PANTHER" id="PTHR47171">
    <property type="entry name" value="FARA-RELATED"/>
    <property type="match status" value="1"/>
</dbReference>
<dbReference type="GO" id="GO:0000981">
    <property type="term" value="F:DNA-binding transcription factor activity, RNA polymerase II-specific"/>
    <property type="evidence" value="ECO:0007669"/>
    <property type="project" value="InterPro"/>
</dbReference>
<dbReference type="SMART" id="SM00066">
    <property type="entry name" value="GAL4"/>
    <property type="match status" value="1"/>
</dbReference>
<evidence type="ECO:0000259" key="8">
    <source>
        <dbReference type="PROSITE" id="PS50048"/>
    </source>
</evidence>
<dbReference type="InterPro" id="IPR052073">
    <property type="entry name" value="Amide_Lactam_Regulators"/>
</dbReference>
<dbReference type="Proteomes" id="UP000215305">
    <property type="component" value="Unassembled WGS sequence"/>
</dbReference>
<evidence type="ECO:0000256" key="5">
    <source>
        <dbReference type="ARBA" id="ARBA00023163"/>
    </source>
</evidence>
<keyword evidence="3" id="KW-0805">Transcription regulation</keyword>
<keyword evidence="6" id="KW-0539">Nucleus</keyword>
<dbReference type="InterPro" id="IPR036864">
    <property type="entry name" value="Zn2-C6_fun-type_DNA-bd_sf"/>
</dbReference>
<dbReference type="GO" id="GO:0006351">
    <property type="term" value="P:DNA-templated transcription"/>
    <property type="evidence" value="ECO:0007669"/>
    <property type="project" value="InterPro"/>
</dbReference>
<accession>A0A397GJ15</accession>
<dbReference type="EMBL" id="NKHU02000186">
    <property type="protein sequence ID" value="RHZ49043.1"/>
    <property type="molecule type" value="Genomic_DNA"/>
</dbReference>
<evidence type="ECO:0000313" key="10">
    <source>
        <dbReference type="Proteomes" id="UP000215305"/>
    </source>
</evidence>
<feature type="compositionally biased region" description="Low complexity" evidence="7">
    <location>
        <begin position="127"/>
        <end position="141"/>
    </location>
</feature>
<evidence type="ECO:0000256" key="7">
    <source>
        <dbReference type="SAM" id="MobiDB-lite"/>
    </source>
</evidence>
<evidence type="ECO:0000256" key="6">
    <source>
        <dbReference type="ARBA" id="ARBA00023242"/>
    </source>
</evidence>
<dbReference type="SMART" id="SM00906">
    <property type="entry name" value="Fungal_trans"/>
    <property type="match status" value="1"/>
</dbReference>
<evidence type="ECO:0000256" key="2">
    <source>
        <dbReference type="ARBA" id="ARBA00022833"/>
    </source>
</evidence>
<dbReference type="PANTHER" id="PTHR47171:SF1">
    <property type="entry name" value="ZN(II)2CYS6 TRANSCRIPTION FACTOR (EUROFUNG)"/>
    <property type="match status" value="1"/>
</dbReference>
<keyword evidence="10" id="KW-1185">Reference proteome</keyword>
<sequence length="695" mass="77970">MSTNANTNTASHTAKPEKSRLRAAKACRRCSQRKIKCDAVQNGLPCSRCRMDNTDDCTLTLSRRGTYDRNVARDLRLKRQLQSSSAGVPDPSCPSAQGNAAARRKYSEGSRSTVEAPLETTPSPLESGSSRQSIAGSSTGSIGRSKSAMFEEFLRWRDRKIKGRLGLILLGEPSPLTFALEELPQGSGPQLHDASGQICNSSNLEVIQKDVHPQHLDEADITYLKAKGAFTPPSEKTLDDLVAVYLSRFHPLYSIVNKVELEKVHKEHKLPWILLHAVCFIGATFCEPYILHSAGFLSRSDARRHFYQKAKLLFDASYEANKIILLQVAIMLSFRGPQMQSYWNPCSWVGFGVTFAVSLGLHRSTASSNAPGGDTGLLRRLWWTLVVRDTYCAVLLGRPFRIDLPHSDAEMLTPDDFIYESHDEAFYQIQMARLSPILRDITHCRSGDRKLYPQVVHAQIEAWRADLEVSLQQWPGGSPSLTWSTALEVIYNYYLLLLYIDKPDVSRQQMFYRQPGSERPSQELVESTARAIASKAITLMTKARLSYLPHEVFPGFFVAGIIHYRQTQQNDPVVAQMARASLDNCRVVLNEVKEFWEPGEWAIEIFDFLNMRQQDNSLRNASPSPCQGQANTTTLHTDIPADFLPQEDSGLLNNYIFGSNWETVMQGGLAHSADDSLLMPCFLPSVVDEWSYLQP</sequence>
<proteinExistence type="predicted"/>
<dbReference type="VEuPathDB" id="FungiDB:CDV56_103208"/>
<organism evidence="9 10">
    <name type="scientific">Aspergillus thermomutatus</name>
    <name type="common">Neosartorya pseudofischeri</name>
    <dbReference type="NCBI Taxonomy" id="41047"/>
    <lineage>
        <taxon>Eukaryota</taxon>
        <taxon>Fungi</taxon>
        <taxon>Dikarya</taxon>
        <taxon>Ascomycota</taxon>
        <taxon>Pezizomycotina</taxon>
        <taxon>Eurotiomycetes</taxon>
        <taxon>Eurotiomycetidae</taxon>
        <taxon>Eurotiales</taxon>
        <taxon>Aspergillaceae</taxon>
        <taxon>Aspergillus</taxon>
        <taxon>Aspergillus subgen. Fumigati</taxon>
    </lineage>
</organism>
<dbReference type="Pfam" id="PF04082">
    <property type="entry name" value="Fungal_trans"/>
    <property type="match status" value="1"/>
</dbReference>
<evidence type="ECO:0000313" key="9">
    <source>
        <dbReference type="EMBL" id="RHZ49043.1"/>
    </source>
</evidence>
<dbReference type="GeneID" id="38125182"/>
<dbReference type="SUPFAM" id="SSF57701">
    <property type="entry name" value="Zn2/Cys6 DNA-binding domain"/>
    <property type="match status" value="1"/>
</dbReference>
<keyword evidence="2" id="KW-0862">Zinc</keyword>
<dbReference type="Pfam" id="PF00172">
    <property type="entry name" value="Zn_clus"/>
    <property type="match status" value="1"/>
</dbReference>
<dbReference type="CDD" id="cd12148">
    <property type="entry name" value="fungal_TF_MHR"/>
    <property type="match status" value="1"/>
</dbReference>
<feature type="region of interest" description="Disordered" evidence="7">
    <location>
        <begin position="1"/>
        <end position="21"/>
    </location>
</feature>
<dbReference type="PROSITE" id="PS00463">
    <property type="entry name" value="ZN2_CY6_FUNGAL_1"/>
    <property type="match status" value="1"/>
</dbReference>
<dbReference type="RefSeq" id="XP_026612196.1">
    <property type="nucleotide sequence ID" value="XM_026756827.1"/>
</dbReference>
<evidence type="ECO:0000256" key="1">
    <source>
        <dbReference type="ARBA" id="ARBA00022723"/>
    </source>
</evidence>
<dbReference type="GO" id="GO:0003677">
    <property type="term" value="F:DNA binding"/>
    <property type="evidence" value="ECO:0007669"/>
    <property type="project" value="UniProtKB-KW"/>
</dbReference>
<name>A0A397GJ15_ASPTH</name>
<evidence type="ECO:0000256" key="3">
    <source>
        <dbReference type="ARBA" id="ARBA00023015"/>
    </source>
</evidence>
<gene>
    <name evidence="9" type="ORF">CDV56_103208</name>
</gene>
<dbReference type="AlphaFoldDB" id="A0A397GJ15"/>
<reference evidence="9" key="1">
    <citation type="submission" date="2018-08" db="EMBL/GenBank/DDBJ databases">
        <title>Draft genome sequence of azole-resistant Aspergillus thermomutatus (Neosartorya pseudofischeri) strain HMR AF 39, isolated from a human nasal aspirate.</title>
        <authorList>
            <person name="Parent-Michaud M."/>
            <person name="Dufresne P.J."/>
            <person name="Fournier E."/>
            <person name="Martineau C."/>
            <person name="Moreira S."/>
            <person name="Perkins V."/>
            <person name="De Repentigny L."/>
            <person name="Dufresne S.F."/>
        </authorList>
    </citation>
    <scope>NUCLEOTIDE SEQUENCE [LARGE SCALE GENOMIC DNA]</scope>
    <source>
        <strain evidence="9">HMR AF 39</strain>
    </source>
</reference>
<feature type="domain" description="Zn(2)-C6 fungal-type" evidence="8">
    <location>
        <begin position="26"/>
        <end position="59"/>
    </location>
</feature>
<dbReference type="InterPro" id="IPR007219">
    <property type="entry name" value="XnlR_reg_dom"/>
</dbReference>